<dbReference type="GO" id="GO:0005886">
    <property type="term" value="C:plasma membrane"/>
    <property type="evidence" value="ECO:0007669"/>
    <property type="project" value="UniProtKB-SubCell"/>
</dbReference>
<keyword evidence="7" id="KW-0472">Membrane</keyword>
<dbReference type="AlphaFoldDB" id="X0XZJ5"/>
<reference evidence="10" key="1">
    <citation type="journal article" date="2014" name="Front. Microbiol.">
        <title>High frequency of phylogenetically diverse reductive dehalogenase-homologous genes in deep subseafloor sedimentary metagenomes.</title>
        <authorList>
            <person name="Kawai M."/>
            <person name="Futagami T."/>
            <person name="Toyoda A."/>
            <person name="Takaki Y."/>
            <person name="Nishi S."/>
            <person name="Hori S."/>
            <person name="Arai W."/>
            <person name="Tsubouchi T."/>
            <person name="Morono Y."/>
            <person name="Uchiyama I."/>
            <person name="Ito T."/>
            <person name="Fujiyama A."/>
            <person name="Inagaki F."/>
            <person name="Takami H."/>
        </authorList>
    </citation>
    <scope>NUCLEOTIDE SEQUENCE</scope>
    <source>
        <strain evidence="10">Expedition CK06-06</strain>
    </source>
</reference>
<evidence type="ECO:0000256" key="8">
    <source>
        <dbReference type="ARBA" id="ARBA00023225"/>
    </source>
</evidence>
<name>X0XZJ5_9ZZZZ</name>
<evidence type="ECO:0008006" key="11">
    <source>
        <dbReference type="Google" id="ProtNLM"/>
    </source>
</evidence>
<dbReference type="GO" id="GO:0015031">
    <property type="term" value="P:protein transport"/>
    <property type="evidence" value="ECO:0007669"/>
    <property type="project" value="UniProtKB-KW"/>
</dbReference>
<feature type="coiled-coil region" evidence="9">
    <location>
        <begin position="59"/>
        <end position="114"/>
    </location>
</feature>
<keyword evidence="5" id="KW-1005">Bacterial flagellum biogenesis</keyword>
<keyword evidence="2" id="KW-0813">Transport</keyword>
<dbReference type="Pfam" id="PF02050">
    <property type="entry name" value="FliJ"/>
    <property type="match status" value="1"/>
</dbReference>
<evidence type="ECO:0000313" key="10">
    <source>
        <dbReference type="EMBL" id="GAG40572.1"/>
    </source>
</evidence>
<keyword evidence="4" id="KW-0145">Chemotaxis</keyword>
<evidence type="ECO:0000256" key="3">
    <source>
        <dbReference type="ARBA" id="ARBA00022475"/>
    </source>
</evidence>
<evidence type="ECO:0000256" key="5">
    <source>
        <dbReference type="ARBA" id="ARBA00022795"/>
    </source>
</evidence>
<comment type="subcellular location">
    <subcellularLocation>
        <location evidence="1">Cell membrane</location>
        <topology evidence="1">Peripheral membrane protein</topology>
        <orientation evidence="1">Cytoplasmic side</orientation>
    </subcellularLocation>
</comment>
<organism evidence="10">
    <name type="scientific">marine sediment metagenome</name>
    <dbReference type="NCBI Taxonomy" id="412755"/>
    <lineage>
        <taxon>unclassified sequences</taxon>
        <taxon>metagenomes</taxon>
        <taxon>ecological metagenomes</taxon>
    </lineage>
</organism>
<keyword evidence="3" id="KW-1003">Cell membrane</keyword>
<evidence type="ECO:0000256" key="7">
    <source>
        <dbReference type="ARBA" id="ARBA00023136"/>
    </source>
</evidence>
<dbReference type="GO" id="GO:0009288">
    <property type="term" value="C:bacterial-type flagellum"/>
    <property type="evidence" value="ECO:0007669"/>
    <property type="project" value="InterPro"/>
</dbReference>
<dbReference type="GO" id="GO:0044781">
    <property type="term" value="P:bacterial-type flagellum organization"/>
    <property type="evidence" value="ECO:0007669"/>
    <property type="project" value="UniProtKB-KW"/>
</dbReference>
<keyword evidence="9" id="KW-0175">Coiled coil</keyword>
<dbReference type="GO" id="GO:0006935">
    <property type="term" value="P:chemotaxis"/>
    <property type="evidence" value="ECO:0007669"/>
    <property type="project" value="UniProtKB-KW"/>
</dbReference>
<evidence type="ECO:0000256" key="1">
    <source>
        <dbReference type="ARBA" id="ARBA00004413"/>
    </source>
</evidence>
<accession>X0XZJ5</accession>
<evidence type="ECO:0000256" key="9">
    <source>
        <dbReference type="SAM" id="Coils"/>
    </source>
</evidence>
<evidence type="ECO:0000256" key="2">
    <source>
        <dbReference type="ARBA" id="ARBA00022448"/>
    </source>
</evidence>
<proteinExistence type="predicted"/>
<evidence type="ECO:0000256" key="4">
    <source>
        <dbReference type="ARBA" id="ARBA00022500"/>
    </source>
</evidence>
<keyword evidence="6" id="KW-0653">Protein transport</keyword>
<dbReference type="EMBL" id="BARS01042242">
    <property type="protein sequence ID" value="GAG40572.1"/>
    <property type="molecule type" value="Genomic_DNA"/>
</dbReference>
<dbReference type="InterPro" id="IPR012823">
    <property type="entry name" value="Flagell_FliJ"/>
</dbReference>
<dbReference type="Gene3D" id="1.10.287.1700">
    <property type="match status" value="1"/>
</dbReference>
<dbReference type="InterPro" id="IPR053716">
    <property type="entry name" value="Flag_assembly_chemotaxis_eff"/>
</dbReference>
<dbReference type="GO" id="GO:0071973">
    <property type="term" value="P:bacterial-type flagellum-dependent cell motility"/>
    <property type="evidence" value="ECO:0007669"/>
    <property type="project" value="InterPro"/>
</dbReference>
<evidence type="ECO:0000256" key="6">
    <source>
        <dbReference type="ARBA" id="ARBA00022927"/>
    </source>
</evidence>
<comment type="caution">
    <text evidence="10">The sequence shown here is derived from an EMBL/GenBank/DDBJ whole genome shotgun (WGS) entry which is preliminary data.</text>
</comment>
<keyword evidence="8" id="KW-1006">Bacterial flagellum protein export</keyword>
<gene>
    <name evidence="10" type="ORF">S01H1_64113</name>
</gene>
<sequence length="129" mass="15330">MRSELLELTEKLAETRGLLLMQKRILENIIAGLTAENPKKRLSKQEFFLRHSGTSNERIAKLKEKINVLDSQQREKIAELLKIRRFREGLERLRDEAKKRFIEEQERLEQKELDEMAAVSFTRNMIYGE</sequence>
<protein>
    <recommendedName>
        <fullName evidence="11">Flagellar FliJ protein</fullName>
    </recommendedName>
</protein>